<organism evidence="1 2">
    <name type="scientific">Elysia crispata</name>
    <name type="common">lettuce slug</name>
    <dbReference type="NCBI Taxonomy" id="231223"/>
    <lineage>
        <taxon>Eukaryota</taxon>
        <taxon>Metazoa</taxon>
        <taxon>Spiralia</taxon>
        <taxon>Lophotrochozoa</taxon>
        <taxon>Mollusca</taxon>
        <taxon>Gastropoda</taxon>
        <taxon>Heterobranchia</taxon>
        <taxon>Euthyneura</taxon>
        <taxon>Panpulmonata</taxon>
        <taxon>Sacoglossa</taxon>
        <taxon>Placobranchoidea</taxon>
        <taxon>Plakobranchidae</taxon>
        <taxon>Elysia</taxon>
    </lineage>
</organism>
<accession>A0AAE1CX14</accession>
<dbReference type="AlphaFoldDB" id="A0AAE1CX14"/>
<protein>
    <submittedName>
        <fullName evidence="1">Uncharacterized protein</fullName>
    </submittedName>
</protein>
<gene>
    <name evidence="1" type="ORF">RRG08_006587</name>
</gene>
<sequence length="86" mass="9769">MSPYGPVMSDTFWLRVTEELTHRLHKRPWPQLTLDDFADGLSTSDQVTGQTSRVSSGLWQYREAVSDGLNTGHCDTNISPRTKQEM</sequence>
<dbReference type="Proteomes" id="UP001283361">
    <property type="component" value="Unassembled WGS sequence"/>
</dbReference>
<evidence type="ECO:0000313" key="1">
    <source>
        <dbReference type="EMBL" id="KAK3742265.1"/>
    </source>
</evidence>
<evidence type="ECO:0000313" key="2">
    <source>
        <dbReference type="Proteomes" id="UP001283361"/>
    </source>
</evidence>
<comment type="caution">
    <text evidence="1">The sequence shown here is derived from an EMBL/GenBank/DDBJ whole genome shotgun (WGS) entry which is preliminary data.</text>
</comment>
<name>A0AAE1CX14_9GAST</name>
<keyword evidence="2" id="KW-1185">Reference proteome</keyword>
<proteinExistence type="predicted"/>
<dbReference type="EMBL" id="JAWDGP010006366">
    <property type="protein sequence ID" value="KAK3742265.1"/>
    <property type="molecule type" value="Genomic_DNA"/>
</dbReference>
<reference evidence="1" key="1">
    <citation type="journal article" date="2023" name="G3 (Bethesda)">
        <title>A reference genome for the long-term kleptoplast-retaining sea slug Elysia crispata morphotype clarki.</title>
        <authorList>
            <person name="Eastman K.E."/>
            <person name="Pendleton A.L."/>
            <person name="Shaikh M.A."/>
            <person name="Suttiyut T."/>
            <person name="Ogas R."/>
            <person name="Tomko P."/>
            <person name="Gavelis G."/>
            <person name="Widhalm J.R."/>
            <person name="Wisecaver J.H."/>
        </authorList>
    </citation>
    <scope>NUCLEOTIDE SEQUENCE</scope>
    <source>
        <strain evidence="1">ECLA1</strain>
    </source>
</reference>